<evidence type="ECO:0000313" key="2">
    <source>
        <dbReference type="EMBL" id="CAG6781657.1"/>
    </source>
</evidence>
<feature type="signal peptide" evidence="1">
    <location>
        <begin position="1"/>
        <end position="17"/>
    </location>
</feature>
<accession>A0A8D9BF11</accession>
<reference evidence="2" key="1">
    <citation type="submission" date="2021-05" db="EMBL/GenBank/DDBJ databases">
        <authorList>
            <person name="Alioto T."/>
            <person name="Alioto T."/>
            <person name="Gomez Garrido J."/>
        </authorList>
    </citation>
    <scope>NUCLEOTIDE SEQUENCE</scope>
</reference>
<protein>
    <submittedName>
        <fullName evidence="2">Uncharacterized protein</fullName>
    </submittedName>
</protein>
<proteinExistence type="predicted"/>
<dbReference type="AlphaFoldDB" id="A0A8D9BF11"/>
<evidence type="ECO:0000256" key="1">
    <source>
        <dbReference type="SAM" id="SignalP"/>
    </source>
</evidence>
<dbReference type="EMBL" id="HBUF01623934">
    <property type="protein sequence ID" value="CAG6781657.1"/>
    <property type="molecule type" value="Transcribed_RNA"/>
</dbReference>
<organism evidence="2">
    <name type="scientific">Cacopsylla melanoneura</name>
    <dbReference type="NCBI Taxonomy" id="428564"/>
    <lineage>
        <taxon>Eukaryota</taxon>
        <taxon>Metazoa</taxon>
        <taxon>Ecdysozoa</taxon>
        <taxon>Arthropoda</taxon>
        <taxon>Hexapoda</taxon>
        <taxon>Insecta</taxon>
        <taxon>Pterygota</taxon>
        <taxon>Neoptera</taxon>
        <taxon>Paraneoptera</taxon>
        <taxon>Hemiptera</taxon>
        <taxon>Sternorrhyncha</taxon>
        <taxon>Psylloidea</taxon>
        <taxon>Psyllidae</taxon>
        <taxon>Psyllinae</taxon>
        <taxon>Cacopsylla</taxon>
    </lineage>
</organism>
<name>A0A8D9BF11_9HEMI</name>
<sequence length="122" mass="12279">MCMQLLSLMWCTSCIHSVQVSEISDSALGIAIAGSGLGIAIPGPSLGIAIAGQGLGIAIEGPGLGIAIAGPGLGYPAGPSLGITIPGPGKPHWRVYYETGCATSKLLMNLLIDGVFYLDVTL</sequence>
<feature type="chain" id="PRO_5034506710" evidence="1">
    <location>
        <begin position="18"/>
        <end position="122"/>
    </location>
</feature>
<keyword evidence="1" id="KW-0732">Signal</keyword>